<feature type="chain" id="PRO_5047308660" evidence="1">
    <location>
        <begin position="25"/>
        <end position="72"/>
    </location>
</feature>
<accession>A0ABX2RKW9</accession>
<feature type="signal peptide" evidence="1">
    <location>
        <begin position="1"/>
        <end position="24"/>
    </location>
</feature>
<dbReference type="RefSeq" id="WP_179803304.1">
    <property type="nucleotide sequence ID" value="NZ_JACCCQ010000001.1"/>
</dbReference>
<proteinExistence type="predicted"/>
<evidence type="ECO:0000313" key="2">
    <source>
        <dbReference type="EMBL" id="NYF57153.1"/>
    </source>
</evidence>
<evidence type="ECO:0000313" key="3">
    <source>
        <dbReference type="Proteomes" id="UP000631553"/>
    </source>
</evidence>
<sequence length="72" mass="7632">MTRKPHLRNLAMAAAVLTAVSLPATPVAPRTSAEAAVPPAAAVVPVADSEVRNYAWFNPLLVALHLYGTEKR</sequence>
<keyword evidence="3" id="KW-1185">Reference proteome</keyword>
<dbReference type="EMBL" id="JACCCQ010000001">
    <property type="protein sequence ID" value="NYF57153.1"/>
    <property type="molecule type" value="Genomic_DNA"/>
</dbReference>
<evidence type="ECO:0000256" key="1">
    <source>
        <dbReference type="SAM" id="SignalP"/>
    </source>
</evidence>
<keyword evidence="1" id="KW-0732">Signal</keyword>
<comment type="caution">
    <text evidence="2">The sequence shown here is derived from an EMBL/GenBank/DDBJ whole genome shotgun (WGS) entry which is preliminary data.</text>
</comment>
<protein>
    <submittedName>
        <fullName evidence="2">Uncharacterized protein</fullName>
    </submittedName>
</protein>
<name>A0ABX2RKW9_9ACTN</name>
<gene>
    <name evidence="2" type="ORF">HDA35_002984</name>
</gene>
<dbReference type="Proteomes" id="UP000631553">
    <property type="component" value="Unassembled WGS sequence"/>
</dbReference>
<reference evidence="2 3" key="1">
    <citation type="submission" date="2020-07" db="EMBL/GenBank/DDBJ databases">
        <title>Sequencing the genomes of 1000 actinobacteria strains.</title>
        <authorList>
            <person name="Klenk H.-P."/>
        </authorList>
    </citation>
    <scope>NUCLEOTIDE SEQUENCE [LARGE SCALE GENOMIC DNA]</scope>
    <source>
        <strain evidence="2 3">DSM 43814</strain>
    </source>
</reference>
<organism evidence="2 3">
    <name type="scientific">Micromonospora purpureochromogenes</name>
    <dbReference type="NCBI Taxonomy" id="47872"/>
    <lineage>
        <taxon>Bacteria</taxon>
        <taxon>Bacillati</taxon>
        <taxon>Actinomycetota</taxon>
        <taxon>Actinomycetes</taxon>
        <taxon>Micromonosporales</taxon>
        <taxon>Micromonosporaceae</taxon>
        <taxon>Micromonospora</taxon>
    </lineage>
</organism>